<dbReference type="Pfam" id="PF02687">
    <property type="entry name" value="FtsX"/>
    <property type="match status" value="1"/>
</dbReference>
<dbReference type="InterPro" id="IPR051447">
    <property type="entry name" value="Lipoprotein-release_system"/>
</dbReference>
<evidence type="ECO:0000259" key="8">
    <source>
        <dbReference type="Pfam" id="PF12704"/>
    </source>
</evidence>
<dbReference type="GO" id="GO:0098797">
    <property type="term" value="C:plasma membrane protein complex"/>
    <property type="evidence" value="ECO:0007669"/>
    <property type="project" value="TreeGrafter"/>
</dbReference>
<comment type="subcellular location">
    <subcellularLocation>
        <location evidence="1">Cell membrane</location>
        <topology evidence="1">Multi-pass membrane protein</topology>
    </subcellularLocation>
</comment>
<evidence type="ECO:0000256" key="2">
    <source>
        <dbReference type="ARBA" id="ARBA00022475"/>
    </source>
</evidence>
<evidence type="ECO:0000313" key="9">
    <source>
        <dbReference type="EMBL" id="MPL92789.1"/>
    </source>
</evidence>
<feature type="transmembrane region" description="Helical" evidence="6">
    <location>
        <begin position="20"/>
        <end position="46"/>
    </location>
</feature>
<evidence type="ECO:0000256" key="4">
    <source>
        <dbReference type="ARBA" id="ARBA00022989"/>
    </source>
</evidence>
<dbReference type="Pfam" id="PF12704">
    <property type="entry name" value="MacB_PCD"/>
    <property type="match status" value="1"/>
</dbReference>
<keyword evidence="4 6" id="KW-1133">Transmembrane helix</keyword>
<feature type="domain" description="ABC3 transporter permease C-terminal" evidence="7">
    <location>
        <begin position="281"/>
        <end position="402"/>
    </location>
</feature>
<evidence type="ECO:0000256" key="6">
    <source>
        <dbReference type="SAM" id="Phobius"/>
    </source>
</evidence>
<evidence type="ECO:0000256" key="5">
    <source>
        <dbReference type="ARBA" id="ARBA00023136"/>
    </source>
</evidence>
<dbReference type="PANTHER" id="PTHR30489:SF0">
    <property type="entry name" value="LIPOPROTEIN-RELEASING SYSTEM TRANSMEMBRANE PROTEIN LOLE"/>
    <property type="match status" value="1"/>
</dbReference>
<dbReference type="GO" id="GO:0044874">
    <property type="term" value="P:lipoprotein localization to outer membrane"/>
    <property type="evidence" value="ECO:0007669"/>
    <property type="project" value="TreeGrafter"/>
</dbReference>
<dbReference type="AlphaFoldDB" id="A0A644VN12"/>
<evidence type="ECO:0000259" key="7">
    <source>
        <dbReference type="Pfam" id="PF02687"/>
    </source>
</evidence>
<gene>
    <name evidence="9" type="primary">lolE_10</name>
    <name evidence="9" type="ORF">SDC9_38903</name>
</gene>
<protein>
    <submittedName>
        <fullName evidence="9">Lipoprotein-releasing system transmembrane protein LolE</fullName>
    </submittedName>
</protein>
<keyword evidence="5 6" id="KW-0472">Membrane</keyword>
<feature type="transmembrane region" description="Helical" evidence="6">
    <location>
        <begin position="325"/>
        <end position="353"/>
    </location>
</feature>
<keyword evidence="9" id="KW-0449">Lipoprotein</keyword>
<reference evidence="9" key="1">
    <citation type="submission" date="2019-08" db="EMBL/GenBank/DDBJ databases">
        <authorList>
            <person name="Kucharzyk K."/>
            <person name="Murdoch R.W."/>
            <person name="Higgins S."/>
            <person name="Loffler F."/>
        </authorList>
    </citation>
    <scope>NUCLEOTIDE SEQUENCE</scope>
</reference>
<dbReference type="InterPro" id="IPR025857">
    <property type="entry name" value="MacB_PCD"/>
</dbReference>
<evidence type="ECO:0000256" key="1">
    <source>
        <dbReference type="ARBA" id="ARBA00004651"/>
    </source>
</evidence>
<feature type="transmembrane region" description="Helical" evidence="6">
    <location>
        <begin position="277"/>
        <end position="304"/>
    </location>
</feature>
<name>A0A644VN12_9ZZZZ</name>
<dbReference type="PANTHER" id="PTHR30489">
    <property type="entry name" value="LIPOPROTEIN-RELEASING SYSTEM TRANSMEMBRANE PROTEIN LOLE"/>
    <property type="match status" value="1"/>
</dbReference>
<sequence>MNLPLFVAFRYFFSKKKLKVINIISMISMIGIAITTSALLIVLSVFNGFTDVGEKILSLSNPPLIIQANKGKVFSLDSINYKKISSLKDISVSTPVLAENALATFGSSQALVRMKGIEPSYYALNRIDTSIVYGRFELKRFGKDACVLGIGLMGSLGLNNNADVMGAVIKLAVPKRSGRISPIAEETFNVGEINYCGSFMMNSTIDETDVFLPISFARNLLEYENNEVSAIYVSAKENRDIPKLKEDIQQIVGKDYLVKDILEQDPLYQKVVKAERLGVYAILAFIIFVATFNVMGSLSLLILDKKKDIQILRSMGASLSVVRKIYFFNGLMLSFIGALVGLLFGIGFCLIQQHFGLIKMGGDNLIVDAFPIVLNFVDIISIFLLVLSIGIISVAIMVSRIKFDNNINQ</sequence>
<proteinExistence type="predicted"/>
<keyword evidence="2" id="KW-1003">Cell membrane</keyword>
<comment type="caution">
    <text evidence="9">The sequence shown here is derived from an EMBL/GenBank/DDBJ whole genome shotgun (WGS) entry which is preliminary data.</text>
</comment>
<evidence type="ECO:0000256" key="3">
    <source>
        <dbReference type="ARBA" id="ARBA00022692"/>
    </source>
</evidence>
<dbReference type="InterPro" id="IPR003838">
    <property type="entry name" value="ABC3_permease_C"/>
</dbReference>
<accession>A0A644VN12</accession>
<dbReference type="EMBL" id="VSSQ01000370">
    <property type="protein sequence ID" value="MPL92789.1"/>
    <property type="molecule type" value="Genomic_DNA"/>
</dbReference>
<feature type="transmembrane region" description="Helical" evidence="6">
    <location>
        <begin position="373"/>
        <end position="398"/>
    </location>
</feature>
<feature type="domain" description="MacB-like periplasmic core" evidence="8">
    <location>
        <begin position="25"/>
        <end position="251"/>
    </location>
</feature>
<keyword evidence="3 6" id="KW-0812">Transmembrane</keyword>
<organism evidence="9">
    <name type="scientific">bioreactor metagenome</name>
    <dbReference type="NCBI Taxonomy" id="1076179"/>
    <lineage>
        <taxon>unclassified sequences</taxon>
        <taxon>metagenomes</taxon>
        <taxon>ecological metagenomes</taxon>
    </lineage>
</organism>